<dbReference type="SMART" id="SM00363">
    <property type="entry name" value="S4"/>
    <property type="match status" value="1"/>
</dbReference>
<evidence type="ECO:0000256" key="2">
    <source>
        <dbReference type="ARBA" id="ARBA00010876"/>
    </source>
</evidence>
<organism evidence="9 10">
    <name type="scientific">Kandleria vitulina DSM 20405</name>
    <dbReference type="NCBI Taxonomy" id="1410657"/>
    <lineage>
        <taxon>Bacteria</taxon>
        <taxon>Bacillati</taxon>
        <taxon>Bacillota</taxon>
        <taxon>Erysipelotrichia</taxon>
        <taxon>Erysipelotrichales</taxon>
        <taxon>Coprobacillaceae</taxon>
        <taxon>Kandleria</taxon>
    </lineage>
</organism>
<dbReference type="InterPro" id="IPR006225">
    <property type="entry name" value="PsdUridine_synth_RluC/D"/>
</dbReference>
<comment type="similarity">
    <text evidence="2 7">Belongs to the pseudouridine synthase RluA family.</text>
</comment>
<name>A0A0R2HNR0_9FIRM</name>
<dbReference type="NCBIfam" id="TIGR00005">
    <property type="entry name" value="rluA_subfam"/>
    <property type="match status" value="1"/>
</dbReference>
<keyword evidence="10" id="KW-1185">Reference proteome</keyword>
<keyword evidence="4 7" id="KW-0413">Isomerase</keyword>
<dbReference type="Proteomes" id="UP000051841">
    <property type="component" value="Unassembled WGS sequence"/>
</dbReference>
<dbReference type="InterPro" id="IPR050188">
    <property type="entry name" value="RluA_PseudoU_synthase"/>
</dbReference>
<dbReference type="EMBL" id="JQBL01000003">
    <property type="protein sequence ID" value="KRN51156.1"/>
    <property type="molecule type" value="Genomic_DNA"/>
</dbReference>
<dbReference type="InterPro" id="IPR002942">
    <property type="entry name" value="S4_RNA-bd"/>
</dbReference>
<evidence type="ECO:0000256" key="1">
    <source>
        <dbReference type="ARBA" id="ARBA00000073"/>
    </source>
</evidence>
<evidence type="ECO:0000259" key="8">
    <source>
        <dbReference type="SMART" id="SM00363"/>
    </source>
</evidence>
<dbReference type="GO" id="GO:0120159">
    <property type="term" value="F:rRNA pseudouridine synthase activity"/>
    <property type="evidence" value="ECO:0007669"/>
    <property type="project" value="UniProtKB-ARBA"/>
</dbReference>
<accession>A0A0R2HNR0</accession>
<dbReference type="GO" id="GO:0000455">
    <property type="term" value="P:enzyme-directed rRNA pseudouridine synthesis"/>
    <property type="evidence" value="ECO:0007669"/>
    <property type="project" value="UniProtKB-ARBA"/>
</dbReference>
<evidence type="ECO:0000256" key="6">
    <source>
        <dbReference type="PROSITE-ProRule" id="PRU00182"/>
    </source>
</evidence>
<dbReference type="SUPFAM" id="SSF55120">
    <property type="entry name" value="Pseudouridine synthase"/>
    <property type="match status" value="1"/>
</dbReference>
<dbReference type="Gene3D" id="3.10.290.10">
    <property type="entry name" value="RNA-binding S4 domain"/>
    <property type="match status" value="1"/>
</dbReference>
<dbReference type="InterPro" id="IPR006145">
    <property type="entry name" value="PsdUridine_synth_RsuA/RluA"/>
</dbReference>
<proteinExistence type="inferred from homology"/>
<dbReference type="CDD" id="cd00165">
    <property type="entry name" value="S4"/>
    <property type="match status" value="1"/>
</dbReference>
<dbReference type="Pfam" id="PF00849">
    <property type="entry name" value="PseudoU_synth_2"/>
    <property type="match status" value="1"/>
</dbReference>
<dbReference type="RefSeq" id="WP_031588571.1">
    <property type="nucleotide sequence ID" value="NZ_JNKN01000004.1"/>
</dbReference>
<sequence length="307" mass="34683">MEIQTIKTSLEEVKTRLDKVLMSHLEDVSRTNVQNWIKNGNVLVNGEAVKASYKIEEGDVIEVTIPDPVDTEIKAEDIPLDIVYEDHDVIVVNKPSGMIVHPSAGIYSGTLVNALLYHCKDLSGINGVNRPGIVHRIDKETSGLLMVAKNDASHQELSAQLQEHSVTRRYVALVHGVINHNKGRIVAPIGRDPKDRQSMCVTAHNSKDAITNFRVLERFDDMTLVECRLETGRTHQIRVHMQYIGHPVYGDPKYGYRHDDQSHGQFLHAKILGFTHPITKEELYFESELPDYFKEKINELRGGGYES</sequence>
<keyword evidence="3 6" id="KW-0694">RNA-binding</keyword>
<reference evidence="9 10" key="1">
    <citation type="journal article" date="2015" name="Genome Announc.">
        <title>Expanding the biotechnology potential of lactobacilli through comparative genomics of 213 strains and associated genera.</title>
        <authorList>
            <person name="Sun Z."/>
            <person name="Harris H.M."/>
            <person name="McCann A."/>
            <person name="Guo C."/>
            <person name="Argimon S."/>
            <person name="Zhang W."/>
            <person name="Yang X."/>
            <person name="Jeffery I.B."/>
            <person name="Cooney J.C."/>
            <person name="Kagawa T.F."/>
            <person name="Liu W."/>
            <person name="Song Y."/>
            <person name="Salvetti E."/>
            <person name="Wrobel A."/>
            <person name="Rasinkangas P."/>
            <person name="Parkhill J."/>
            <person name="Rea M.C."/>
            <person name="O'Sullivan O."/>
            <person name="Ritari J."/>
            <person name="Douillard F.P."/>
            <person name="Paul Ross R."/>
            <person name="Yang R."/>
            <person name="Briner A.E."/>
            <person name="Felis G.E."/>
            <person name="de Vos W.M."/>
            <person name="Barrangou R."/>
            <person name="Klaenhammer T.R."/>
            <person name="Caufield P.W."/>
            <person name="Cui Y."/>
            <person name="Zhang H."/>
            <person name="O'Toole P.W."/>
        </authorList>
    </citation>
    <scope>NUCLEOTIDE SEQUENCE [LARGE SCALE GENOMIC DNA]</scope>
    <source>
        <strain evidence="9 10">DSM 20405</strain>
    </source>
</reference>
<dbReference type="InterPro" id="IPR036986">
    <property type="entry name" value="S4_RNA-bd_sf"/>
</dbReference>
<dbReference type="FunFam" id="3.30.2350.10:FF:000006">
    <property type="entry name" value="Pseudouridine synthase"/>
    <property type="match status" value="1"/>
</dbReference>
<dbReference type="AlphaFoldDB" id="A0A0R2HNR0"/>
<dbReference type="GO" id="GO:0003723">
    <property type="term" value="F:RNA binding"/>
    <property type="evidence" value="ECO:0007669"/>
    <property type="project" value="UniProtKB-KW"/>
</dbReference>
<dbReference type="CDD" id="cd02869">
    <property type="entry name" value="PseudoU_synth_RluA_like"/>
    <property type="match status" value="1"/>
</dbReference>
<dbReference type="InterPro" id="IPR020103">
    <property type="entry name" value="PsdUridine_synth_cat_dom_sf"/>
</dbReference>
<evidence type="ECO:0000256" key="4">
    <source>
        <dbReference type="ARBA" id="ARBA00023235"/>
    </source>
</evidence>
<dbReference type="PANTHER" id="PTHR21600">
    <property type="entry name" value="MITOCHONDRIAL RNA PSEUDOURIDINE SYNTHASE"/>
    <property type="match status" value="1"/>
</dbReference>
<dbReference type="PATRIC" id="fig|1410657.5.peg.1277"/>
<evidence type="ECO:0000256" key="5">
    <source>
        <dbReference type="PIRSR" id="PIRSR606225-1"/>
    </source>
</evidence>
<evidence type="ECO:0000256" key="3">
    <source>
        <dbReference type="ARBA" id="ARBA00022884"/>
    </source>
</evidence>
<comment type="caution">
    <text evidence="9">The sequence shown here is derived from an EMBL/GenBank/DDBJ whole genome shotgun (WGS) entry which is preliminary data.</text>
</comment>
<gene>
    <name evidence="9" type="ORF">IV49_GL001236</name>
</gene>
<evidence type="ECO:0000256" key="7">
    <source>
        <dbReference type="RuleBase" id="RU362028"/>
    </source>
</evidence>
<dbReference type="PROSITE" id="PS01129">
    <property type="entry name" value="PSI_RLU"/>
    <property type="match status" value="1"/>
</dbReference>
<dbReference type="PROSITE" id="PS50889">
    <property type="entry name" value="S4"/>
    <property type="match status" value="1"/>
</dbReference>
<dbReference type="InterPro" id="IPR006224">
    <property type="entry name" value="PsdUridine_synth_RluA-like_CS"/>
</dbReference>
<dbReference type="Gene3D" id="3.30.2350.10">
    <property type="entry name" value="Pseudouridine synthase"/>
    <property type="match status" value="1"/>
</dbReference>
<comment type="function">
    <text evidence="7">Responsible for synthesis of pseudouridine from uracil.</text>
</comment>
<dbReference type="SUPFAM" id="SSF55174">
    <property type="entry name" value="Alpha-L RNA-binding motif"/>
    <property type="match status" value="1"/>
</dbReference>
<feature type="active site" evidence="5">
    <location>
        <position position="138"/>
    </location>
</feature>
<dbReference type="EC" id="5.4.99.-" evidence="7"/>
<dbReference type="Pfam" id="PF01479">
    <property type="entry name" value="S4"/>
    <property type="match status" value="1"/>
</dbReference>
<comment type="catalytic activity">
    <reaction evidence="1 7">
        <text>a uridine in RNA = a pseudouridine in RNA</text>
        <dbReference type="Rhea" id="RHEA:48348"/>
        <dbReference type="Rhea" id="RHEA-COMP:12068"/>
        <dbReference type="Rhea" id="RHEA-COMP:12069"/>
        <dbReference type="ChEBI" id="CHEBI:65314"/>
        <dbReference type="ChEBI" id="CHEBI:65315"/>
    </reaction>
</comment>
<protein>
    <recommendedName>
        <fullName evidence="7">Pseudouridine synthase</fullName>
        <ecNumber evidence="7">5.4.99.-</ecNumber>
    </recommendedName>
</protein>
<dbReference type="PANTHER" id="PTHR21600:SF44">
    <property type="entry name" value="RIBOSOMAL LARGE SUBUNIT PSEUDOURIDINE SYNTHASE D"/>
    <property type="match status" value="1"/>
</dbReference>
<feature type="domain" description="RNA-binding S4" evidence="8">
    <location>
        <begin position="15"/>
        <end position="79"/>
    </location>
</feature>
<evidence type="ECO:0000313" key="10">
    <source>
        <dbReference type="Proteomes" id="UP000051841"/>
    </source>
</evidence>
<evidence type="ECO:0000313" key="9">
    <source>
        <dbReference type="EMBL" id="KRN51156.1"/>
    </source>
</evidence>